<reference evidence="2 3" key="1">
    <citation type="submission" date="2018-03" db="EMBL/GenBank/DDBJ databases">
        <title>Whole genome sequencing of Histamine producing bacteria.</title>
        <authorList>
            <person name="Butler K."/>
        </authorList>
    </citation>
    <scope>NUCLEOTIDE SEQUENCE [LARGE SCALE GENOMIC DNA]</scope>
    <source>
        <strain evidence="2 3">JCM 13586</strain>
    </source>
</reference>
<dbReference type="AlphaFoldDB" id="A0A2T3IGV8"/>
<dbReference type="Proteomes" id="UP000241222">
    <property type="component" value="Unassembled WGS sequence"/>
</dbReference>
<accession>A0A2T3IGV8</accession>
<gene>
    <name evidence="2" type="ORF">C9I99_26825</name>
</gene>
<comment type="caution">
    <text evidence="2">The sequence shown here is derived from an EMBL/GenBank/DDBJ whole genome shotgun (WGS) entry which is preliminary data.</text>
</comment>
<evidence type="ECO:0000313" key="3">
    <source>
        <dbReference type="Proteomes" id="UP000241222"/>
    </source>
</evidence>
<dbReference type="EMBL" id="PYMH01000036">
    <property type="protein sequence ID" value="PSU26393.1"/>
    <property type="molecule type" value="Genomic_DNA"/>
</dbReference>
<dbReference type="RefSeq" id="WP_211321965.1">
    <property type="nucleotide sequence ID" value="NZ_PYMH01000036.1"/>
</dbReference>
<feature type="region of interest" description="Disordered" evidence="1">
    <location>
        <begin position="1"/>
        <end position="62"/>
    </location>
</feature>
<evidence type="ECO:0000256" key="1">
    <source>
        <dbReference type="SAM" id="MobiDB-lite"/>
    </source>
</evidence>
<protein>
    <submittedName>
        <fullName evidence="2">Uncharacterized protein</fullName>
    </submittedName>
</protein>
<organism evidence="2 3">
    <name type="scientific">Photobacterium lutimaris</name>
    <dbReference type="NCBI Taxonomy" id="388278"/>
    <lineage>
        <taxon>Bacteria</taxon>
        <taxon>Pseudomonadati</taxon>
        <taxon>Pseudomonadota</taxon>
        <taxon>Gammaproteobacteria</taxon>
        <taxon>Vibrionales</taxon>
        <taxon>Vibrionaceae</taxon>
        <taxon>Photobacterium</taxon>
    </lineage>
</organism>
<sequence>EPDDTKAKRQQRRNSRLLSRNYESRDPIDEPCKKFRTQYAQRPHKGQQNLSGDWLNWAKHQN</sequence>
<name>A0A2T3IGV8_9GAMM</name>
<keyword evidence="3" id="KW-1185">Reference proteome</keyword>
<evidence type="ECO:0000313" key="2">
    <source>
        <dbReference type="EMBL" id="PSU26393.1"/>
    </source>
</evidence>
<feature type="compositionally biased region" description="Basic and acidic residues" evidence="1">
    <location>
        <begin position="22"/>
        <end position="33"/>
    </location>
</feature>
<feature type="non-terminal residue" evidence="2">
    <location>
        <position position="1"/>
    </location>
</feature>
<proteinExistence type="predicted"/>